<dbReference type="InterPro" id="IPR008927">
    <property type="entry name" value="6-PGluconate_DH-like_C_sf"/>
</dbReference>
<dbReference type="SUPFAM" id="SSF51735">
    <property type="entry name" value="NAD(P)-binding Rossmann-fold domains"/>
    <property type="match status" value="1"/>
</dbReference>
<dbReference type="InterPro" id="IPR006108">
    <property type="entry name" value="3HC_DH_C"/>
</dbReference>
<feature type="domain" description="3-hydroxyacyl-CoA dehydrogenase NAD binding" evidence="3">
    <location>
        <begin position="8"/>
        <end position="185"/>
    </location>
</feature>
<dbReference type="InterPro" id="IPR036291">
    <property type="entry name" value="NAD(P)-bd_dom_sf"/>
</dbReference>
<feature type="domain" description="3-hydroxyacyl-CoA dehydrogenase C-terminal" evidence="2">
    <location>
        <begin position="191"/>
        <end position="254"/>
    </location>
</feature>
<dbReference type="SUPFAM" id="SSF48179">
    <property type="entry name" value="6-phosphogluconate dehydrogenase C-terminal domain-like"/>
    <property type="match status" value="1"/>
</dbReference>
<evidence type="ECO:0000259" key="2">
    <source>
        <dbReference type="Pfam" id="PF00725"/>
    </source>
</evidence>
<organism evidence="4 5">
    <name type="scientific">Dongia sedimenti</name>
    <dbReference type="NCBI Taxonomy" id="3064282"/>
    <lineage>
        <taxon>Bacteria</taxon>
        <taxon>Pseudomonadati</taxon>
        <taxon>Pseudomonadota</taxon>
        <taxon>Alphaproteobacteria</taxon>
        <taxon>Rhodospirillales</taxon>
        <taxon>Dongiaceae</taxon>
        <taxon>Dongia</taxon>
    </lineage>
</organism>
<accession>A0ABU0YQZ5</accession>
<proteinExistence type="predicted"/>
<dbReference type="Proteomes" id="UP001230156">
    <property type="component" value="Unassembled WGS sequence"/>
</dbReference>
<dbReference type="RefSeq" id="WP_379957339.1">
    <property type="nucleotide sequence ID" value="NZ_JAUYVI010000005.1"/>
</dbReference>
<reference evidence="5" key="1">
    <citation type="submission" date="2023-08" db="EMBL/GenBank/DDBJ databases">
        <title>Rhodospirillaceae gen. nov., a novel taxon isolated from the Yangtze River Yuezi River estuary sludge.</title>
        <authorList>
            <person name="Ruan L."/>
        </authorList>
    </citation>
    <scope>NUCLEOTIDE SEQUENCE [LARGE SCALE GENOMIC DNA]</scope>
    <source>
        <strain evidence="5">R-7</strain>
    </source>
</reference>
<evidence type="ECO:0000313" key="4">
    <source>
        <dbReference type="EMBL" id="MDQ7249401.1"/>
    </source>
</evidence>
<comment type="caution">
    <text evidence="4">The sequence shown here is derived from an EMBL/GenBank/DDBJ whole genome shotgun (WGS) entry which is preliminary data.</text>
</comment>
<evidence type="ECO:0000259" key="3">
    <source>
        <dbReference type="Pfam" id="PF02737"/>
    </source>
</evidence>
<dbReference type="Pfam" id="PF02737">
    <property type="entry name" value="3HCDH_N"/>
    <property type="match status" value="1"/>
</dbReference>
<dbReference type="InterPro" id="IPR006176">
    <property type="entry name" value="3-OHacyl-CoA_DH_NAD-bd"/>
</dbReference>
<dbReference type="PANTHER" id="PTHR48075">
    <property type="entry name" value="3-HYDROXYACYL-COA DEHYDROGENASE FAMILY PROTEIN"/>
    <property type="match status" value="1"/>
</dbReference>
<evidence type="ECO:0000313" key="5">
    <source>
        <dbReference type="Proteomes" id="UP001230156"/>
    </source>
</evidence>
<dbReference type="InterPro" id="IPR013328">
    <property type="entry name" value="6PGD_dom2"/>
</dbReference>
<dbReference type="Gene3D" id="3.40.50.720">
    <property type="entry name" value="NAD(P)-binding Rossmann-like Domain"/>
    <property type="match status" value="1"/>
</dbReference>
<evidence type="ECO:0000256" key="1">
    <source>
        <dbReference type="ARBA" id="ARBA00023002"/>
    </source>
</evidence>
<gene>
    <name evidence="4" type="ORF">Q8A70_17065</name>
</gene>
<keyword evidence="5" id="KW-1185">Reference proteome</keyword>
<keyword evidence="1" id="KW-0560">Oxidoreductase</keyword>
<sequence length="318" mass="34058">MPGNLPAHVTLVGAGVIGRGWIRVFARHGVAVTVHDPDPAQIDRTLDWLERDLAADVTAGFVSAEARTKMLGCTRGEADLARALAVADYVQESAPEKLEVKRALFADLDRLTPAEAILASSTSALDIGEIARGLAGERRCVMAHPFNPPHLLPAVEMLGAAGTDPAALTKACAILSACGQIPVRMTRYVKGFLGNRIQAAVVREALHLLESGVADAVAIDAVIRDALALRWATIGNFGANHTNADEGITQYFGRYEPSFATLMNDLDSAPPRFDPSLLRAVGLAVEAREGVTGVDALIRRRDVMLTELRQLKHRHDQG</sequence>
<dbReference type="Pfam" id="PF00725">
    <property type="entry name" value="3HCDH"/>
    <property type="match status" value="1"/>
</dbReference>
<protein>
    <submittedName>
        <fullName evidence="4">3-hydroxyacyl-CoA dehydrogenase NAD-binding domain-containing protein</fullName>
    </submittedName>
</protein>
<dbReference type="EMBL" id="JAUYVI010000005">
    <property type="protein sequence ID" value="MDQ7249401.1"/>
    <property type="molecule type" value="Genomic_DNA"/>
</dbReference>
<name>A0ABU0YQZ5_9PROT</name>
<dbReference type="PANTHER" id="PTHR48075:SF5">
    <property type="entry name" value="3-HYDROXYBUTYRYL-COA DEHYDROGENASE"/>
    <property type="match status" value="1"/>
</dbReference>
<dbReference type="Gene3D" id="1.10.1040.10">
    <property type="entry name" value="N-(1-d-carboxylethyl)-l-norvaline Dehydrogenase, domain 2"/>
    <property type="match status" value="1"/>
</dbReference>